<gene>
    <name evidence="2" type="ORF">DSTB1V02_LOCUS14570</name>
</gene>
<reference evidence="2" key="1">
    <citation type="submission" date="2020-11" db="EMBL/GenBank/DDBJ databases">
        <authorList>
            <person name="Tran Van P."/>
        </authorList>
    </citation>
    <scope>NUCLEOTIDE SEQUENCE</scope>
</reference>
<evidence type="ECO:0000313" key="2">
    <source>
        <dbReference type="EMBL" id="CAD7254824.1"/>
    </source>
</evidence>
<feature type="region of interest" description="Disordered" evidence="1">
    <location>
        <begin position="111"/>
        <end position="140"/>
    </location>
</feature>
<feature type="region of interest" description="Disordered" evidence="1">
    <location>
        <begin position="1"/>
        <end position="21"/>
    </location>
</feature>
<organism evidence="2">
    <name type="scientific">Darwinula stevensoni</name>
    <dbReference type="NCBI Taxonomy" id="69355"/>
    <lineage>
        <taxon>Eukaryota</taxon>
        <taxon>Metazoa</taxon>
        <taxon>Ecdysozoa</taxon>
        <taxon>Arthropoda</taxon>
        <taxon>Crustacea</taxon>
        <taxon>Oligostraca</taxon>
        <taxon>Ostracoda</taxon>
        <taxon>Podocopa</taxon>
        <taxon>Podocopida</taxon>
        <taxon>Darwinulocopina</taxon>
        <taxon>Darwinuloidea</taxon>
        <taxon>Darwinulidae</taxon>
        <taxon>Darwinula</taxon>
    </lineage>
</organism>
<evidence type="ECO:0000256" key="1">
    <source>
        <dbReference type="SAM" id="MobiDB-lite"/>
    </source>
</evidence>
<feature type="compositionally biased region" description="Low complexity" evidence="1">
    <location>
        <begin position="9"/>
        <end position="21"/>
    </location>
</feature>
<dbReference type="AlphaFoldDB" id="A0A7R9AIG0"/>
<evidence type="ECO:0000313" key="3">
    <source>
        <dbReference type="Proteomes" id="UP000677054"/>
    </source>
</evidence>
<dbReference type="Proteomes" id="UP000677054">
    <property type="component" value="Unassembled WGS sequence"/>
</dbReference>
<dbReference type="EMBL" id="CAJPEV010013085">
    <property type="protein sequence ID" value="CAG0906664.1"/>
    <property type="molecule type" value="Genomic_DNA"/>
</dbReference>
<dbReference type="EMBL" id="LR912603">
    <property type="protein sequence ID" value="CAD7254824.1"/>
    <property type="molecule type" value="Genomic_DNA"/>
</dbReference>
<sequence length="163" mass="17605">MKEGKTPTHLAPPHLHLAPPCPILPHLAPPHLHLAPSCPTLPLRPSALTRPHPLQSMAGDDEENSGGDSSTGGKLKPKKPSRFYPSEFVFRGCRLSRWVSVGVRGRVSLQSRGRRGGNRTSRVTGPLRRASAGTLASRTKDTWERPSLVLGDAWKTSSSIDSA</sequence>
<name>A0A7R9AIG0_9CRUS</name>
<protein>
    <submittedName>
        <fullName evidence="2">Uncharacterized protein</fullName>
    </submittedName>
</protein>
<feature type="region of interest" description="Disordered" evidence="1">
    <location>
        <begin position="44"/>
        <end position="82"/>
    </location>
</feature>
<keyword evidence="3" id="KW-1185">Reference proteome</keyword>
<proteinExistence type="predicted"/>
<accession>A0A7R9AIG0</accession>